<feature type="coiled-coil region" evidence="1">
    <location>
        <begin position="73"/>
        <end position="118"/>
    </location>
</feature>
<dbReference type="AlphaFoldDB" id="A0A0D3RKU8"/>
<keyword evidence="2" id="KW-1133">Transmembrane helix</keyword>
<accession>A0A0D3RKU8</accession>
<feature type="transmembrane region" description="Helical" evidence="2">
    <location>
        <begin position="121"/>
        <end position="147"/>
    </location>
</feature>
<geneLocation type="plasmid" evidence="3">
    <name>pUM157</name>
</geneLocation>
<keyword evidence="1" id="KW-0175">Coiled coil</keyword>
<evidence type="ECO:0000256" key="1">
    <source>
        <dbReference type="SAM" id="Coils"/>
    </source>
</evidence>
<keyword evidence="3" id="KW-0614">Plasmid</keyword>
<sequence length="187" mass="22189">MMNDLLNKDLLNKNLENIARTKIQAEKEIQEKYQQLLTQHQELHNLSYKSLETWNNNYTDILNTNNATMKNYINLLQKNHENLKSSYLELERTNKEHNKTMQTKLQELEKQIHKNLAKKSLLMPLTFIMGLVLMGAISMGAYFLIILPYKNKELELLQKENLQLKQRIDQLDNANLQRFYQPTPTKK</sequence>
<keyword evidence="2" id="KW-0812">Transmembrane</keyword>
<proteinExistence type="predicted"/>
<name>A0A0D3RKU8_HELPX</name>
<protein>
    <submittedName>
        <fullName evidence="3">MobB</fullName>
    </submittedName>
</protein>
<dbReference type="EMBL" id="KM583817">
    <property type="protein sequence ID" value="AJS10426.1"/>
    <property type="molecule type" value="Genomic_DNA"/>
</dbReference>
<evidence type="ECO:0000256" key="2">
    <source>
        <dbReference type="SAM" id="Phobius"/>
    </source>
</evidence>
<feature type="coiled-coil region" evidence="1">
    <location>
        <begin position="8"/>
        <end position="46"/>
    </location>
</feature>
<gene>
    <name evidence="3" type="primary">mobB</name>
</gene>
<evidence type="ECO:0000313" key="3">
    <source>
        <dbReference type="EMBL" id="AJS10426.1"/>
    </source>
</evidence>
<keyword evidence="2" id="KW-0472">Membrane</keyword>
<organism evidence="3">
    <name type="scientific">Helicobacter pylori</name>
    <name type="common">Campylobacter pylori</name>
    <dbReference type="NCBI Taxonomy" id="210"/>
    <lineage>
        <taxon>Bacteria</taxon>
        <taxon>Pseudomonadati</taxon>
        <taxon>Campylobacterota</taxon>
        <taxon>Epsilonproteobacteria</taxon>
        <taxon>Campylobacterales</taxon>
        <taxon>Helicobacteraceae</taxon>
        <taxon>Helicobacter</taxon>
    </lineage>
</organism>
<reference evidence="3" key="1">
    <citation type="submission" date="2014-09" db="EMBL/GenBank/DDBJ databases">
        <title>Plasmid profiling of clinical strains of Helicobacter pylori from Malaysia.</title>
        <authorList>
            <person name="Ooi M.K."/>
            <person name="Gan H.Y."/>
            <person name="Loke M.F."/>
            <person name="Gan H.M."/>
            <person name="Goh K.L."/>
            <person name="Vadivelu J."/>
            <person name="Dieye Y."/>
        </authorList>
    </citation>
    <scope>NUCLEOTIDE SEQUENCE</scope>
    <source>
        <strain evidence="3">UM157</strain>
        <plasmid evidence="3">pUM157</plasmid>
    </source>
</reference>